<dbReference type="CDD" id="cd01948">
    <property type="entry name" value="EAL"/>
    <property type="match status" value="1"/>
</dbReference>
<dbReference type="SMART" id="SM00091">
    <property type="entry name" value="PAS"/>
    <property type="match status" value="1"/>
</dbReference>
<dbReference type="InterPro" id="IPR000160">
    <property type="entry name" value="GGDEF_dom"/>
</dbReference>
<dbReference type="Gene3D" id="3.30.450.20">
    <property type="entry name" value="PAS domain"/>
    <property type="match status" value="2"/>
</dbReference>
<comment type="catalytic activity">
    <reaction evidence="4">
        <text>3',3'-c-di-GMP + H2O = 5'-phosphoguanylyl(3'-&gt;5')guanosine + H(+)</text>
        <dbReference type="Rhea" id="RHEA:24902"/>
        <dbReference type="ChEBI" id="CHEBI:15377"/>
        <dbReference type="ChEBI" id="CHEBI:15378"/>
        <dbReference type="ChEBI" id="CHEBI:58754"/>
        <dbReference type="ChEBI" id="CHEBI:58805"/>
        <dbReference type="EC" id="3.1.4.52"/>
    </reaction>
    <physiologicalReaction direction="left-to-right" evidence="4">
        <dbReference type="Rhea" id="RHEA:24903"/>
    </physiologicalReaction>
</comment>
<dbReference type="Pfam" id="PF00990">
    <property type="entry name" value="GGDEF"/>
    <property type="match status" value="1"/>
</dbReference>
<organism evidence="10 11">
    <name type="scientific">Thiocapsa roseopersicina</name>
    <dbReference type="NCBI Taxonomy" id="1058"/>
    <lineage>
        <taxon>Bacteria</taxon>
        <taxon>Pseudomonadati</taxon>
        <taxon>Pseudomonadota</taxon>
        <taxon>Gammaproteobacteria</taxon>
        <taxon>Chromatiales</taxon>
        <taxon>Chromatiaceae</taxon>
        <taxon>Thiocapsa</taxon>
    </lineage>
</organism>
<evidence type="ECO:0000256" key="1">
    <source>
        <dbReference type="ARBA" id="ARBA00001946"/>
    </source>
</evidence>
<evidence type="ECO:0000259" key="7">
    <source>
        <dbReference type="PROSITE" id="PS50113"/>
    </source>
</evidence>
<keyword evidence="11" id="KW-1185">Reference proteome</keyword>
<evidence type="ECO:0000256" key="3">
    <source>
        <dbReference type="ARBA" id="ARBA00022636"/>
    </source>
</evidence>
<dbReference type="AlphaFoldDB" id="A0A1H2WRL3"/>
<dbReference type="InterPro" id="IPR052155">
    <property type="entry name" value="Biofilm_reg_signaling"/>
</dbReference>
<evidence type="ECO:0000256" key="4">
    <source>
        <dbReference type="ARBA" id="ARBA00051114"/>
    </source>
</evidence>
<dbReference type="EMBL" id="FNNZ01000009">
    <property type="protein sequence ID" value="SDW83272.1"/>
    <property type="molecule type" value="Genomic_DNA"/>
</dbReference>
<feature type="region of interest" description="Disordered" evidence="6">
    <location>
        <begin position="1"/>
        <end position="24"/>
    </location>
</feature>
<dbReference type="Pfam" id="PF00563">
    <property type="entry name" value="EAL"/>
    <property type="match status" value="1"/>
</dbReference>
<keyword evidence="5" id="KW-0175">Coiled coil</keyword>
<dbReference type="InterPro" id="IPR035965">
    <property type="entry name" value="PAS-like_dom_sf"/>
</dbReference>
<dbReference type="SMART" id="SM00052">
    <property type="entry name" value="EAL"/>
    <property type="match status" value="1"/>
</dbReference>
<dbReference type="InterPro" id="IPR013655">
    <property type="entry name" value="PAS_fold_3"/>
</dbReference>
<reference evidence="11" key="1">
    <citation type="submission" date="2016-10" db="EMBL/GenBank/DDBJ databases">
        <authorList>
            <person name="Varghese N."/>
            <person name="Submissions S."/>
        </authorList>
    </citation>
    <scope>NUCLEOTIDE SEQUENCE [LARGE SCALE GENOMIC DNA]</scope>
    <source>
        <strain evidence="11">DSM 217</strain>
    </source>
</reference>
<dbReference type="SUPFAM" id="SSF55785">
    <property type="entry name" value="PYP-like sensor domain (PAS domain)"/>
    <property type="match status" value="2"/>
</dbReference>
<evidence type="ECO:0000256" key="2">
    <source>
        <dbReference type="ARBA" id="ARBA00012282"/>
    </source>
</evidence>
<dbReference type="InterPro" id="IPR000700">
    <property type="entry name" value="PAS-assoc_C"/>
</dbReference>
<dbReference type="NCBIfam" id="TIGR00229">
    <property type="entry name" value="sensory_box"/>
    <property type="match status" value="1"/>
</dbReference>
<dbReference type="CDD" id="cd00130">
    <property type="entry name" value="PAS"/>
    <property type="match status" value="2"/>
</dbReference>
<gene>
    <name evidence="10" type="ORF">SAMN05421783_10992</name>
</gene>
<dbReference type="FunFam" id="3.20.20.450:FF:000001">
    <property type="entry name" value="Cyclic di-GMP phosphodiesterase yahA"/>
    <property type="match status" value="1"/>
</dbReference>
<dbReference type="EC" id="3.1.4.52" evidence="2"/>
<feature type="domain" description="GGDEF" evidence="9">
    <location>
        <begin position="379"/>
        <end position="512"/>
    </location>
</feature>
<dbReference type="SMART" id="SM00267">
    <property type="entry name" value="GGDEF"/>
    <property type="match status" value="1"/>
</dbReference>
<dbReference type="STRING" id="1058.SAMN05421783_10992"/>
<feature type="compositionally biased region" description="Polar residues" evidence="6">
    <location>
        <begin position="1"/>
        <end position="10"/>
    </location>
</feature>
<evidence type="ECO:0000256" key="5">
    <source>
        <dbReference type="SAM" id="Coils"/>
    </source>
</evidence>
<dbReference type="CDD" id="cd01949">
    <property type="entry name" value="GGDEF"/>
    <property type="match status" value="1"/>
</dbReference>
<evidence type="ECO:0000259" key="8">
    <source>
        <dbReference type="PROSITE" id="PS50883"/>
    </source>
</evidence>
<dbReference type="InterPro" id="IPR043128">
    <property type="entry name" value="Rev_trsase/Diguanyl_cyclase"/>
</dbReference>
<dbReference type="Proteomes" id="UP000198816">
    <property type="component" value="Unassembled WGS sequence"/>
</dbReference>
<proteinExistence type="predicted"/>
<dbReference type="PANTHER" id="PTHR44757:SF2">
    <property type="entry name" value="BIOFILM ARCHITECTURE MAINTENANCE PROTEIN MBAA"/>
    <property type="match status" value="1"/>
</dbReference>
<evidence type="ECO:0000313" key="10">
    <source>
        <dbReference type="EMBL" id="SDW83272.1"/>
    </source>
</evidence>
<dbReference type="PROSITE" id="PS50113">
    <property type="entry name" value="PAC"/>
    <property type="match status" value="1"/>
</dbReference>
<dbReference type="Pfam" id="PF13188">
    <property type="entry name" value="PAS_8"/>
    <property type="match status" value="1"/>
</dbReference>
<accession>A0A1H2WRL3</accession>
<evidence type="ECO:0000256" key="6">
    <source>
        <dbReference type="SAM" id="MobiDB-lite"/>
    </source>
</evidence>
<dbReference type="Pfam" id="PF08447">
    <property type="entry name" value="PAS_3"/>
    <property type="match status" value="1"/>
</dbReference>
<dbReference type="PROSITE" id="PS50883">
    <property type="entry name" value="EAL"/>
    <property type="match status" value="1"/>
</dbReference>
<evidence type="ECO:0000313" key="11">
    <source>
        <dbReference type="Proteomes" id="UP000198816"/>
    </source>
</evidence>
<feature type="domain" description="EAL" evidence="8">
    <location>
        <begin position="521"/>
        <end position="775"/>
    </location>
</feature>
<dbReference type="InterPro" id="IPR035919">
    <property type="entry name" value="EAL_sf"/>
</dbReference>
<dbReference type="Gene3D" id="3.20.20.450">
    <property type="entry name" value="EAL domain"/>
    <property type="match status" value="1"/>
</dbReference>
<dbReference type="SUPFAM" id="SSF141868">
    <property type="entry name" value="EAL domain-like"/>
    <property type="match status" value="1"/>
</dbReference>
<dbReference type="GO" id="GO:0071111">
    <property type="term" value="F:cyclic-guanylate-specific phosphodiesterase activity"/>
    <property type="evidence" value="ECO:0007669"/>
    <property type="project" value="UniProtKB-EC"/>
</dbReference>
<dbReference type="SUPFAM" id="SSF55073">
    <property type="entry name" value="Nucleotide cyclase"/>
    <property type="match status" value="1"/>
</dbReference>
<dbReference type="Gene3D" id="3.30.70.270">
    <property type="match status" value="1"/>
</dbReference>
<evidence type="ECO:0000259" key="9">
    <source>
        <dbReference type="PROSITE" id="PS50887"/>
    </source>
</evidence>
<dbReference type="InterPro" id="IPR000014">
    <property type="entry name" value="PAS"/>
</dbReference>
<keyword evidence="3" id="KW-0973">c-di-GMP</keyword>
<dbReference type="InterPro" id="IPR001633">
    <property type="entry name" value="EAL_dom"/>
</dbReference>
<dbReference type="GO" id="GO:0071732">
    <property type="term" value="P:cellular response to nitric oxide"/>
    <property type="evidence" value="ECO:0007669"/>
    <property type="project" value="UniProtKB-ARBA"/>
</dbReference>
<sequence>MTRNPNSNPEKPNRDGLHPSGQETVDGLRLRAAEALESGRFDLADEILAGIDGQELQLAKLVENLRVYQAELEIQNEELQRSQQQAQDAAARFSAFFNNLPLAGLVIDRQGLIKEANQGARTLFGLRDRVGHQHFFARLIADTDRGEVIHAWSNLDGDQPRELAELGFLTLEGDRFVGDLHLAKLPCTLDDEPRTICAVVDRTESVRQSRALAEATEQLRRSERFLDATGRIAKVGGWEMDVSTGQVRWTDMTYRIHDLSPSDDPPLTKALAFFDPEDRQLLEHRIDRAIARAEPYDLQLRMTTAKDRAIWVQTTCQPVSEGDRVTKLQGTIQDISHLKRSEEQLEFLAHHDPLTGLANRSLFRARLELCLQRAARSGAHVALLFLDLDRFKYVNDSLGHSVGDQLLERVAAALAKQVRSSDTIARLGGDEFVVIMDDVGNPRFAGKFARRLLGMLDQPFATETRELYVTASIGISIYPEDGADMDTLLRHADIAMYRAKENGRNGFNFYEPAMSAGAAERLRMEHELRGALARDEMLLHYQPQVALSDCSLRGVEALCRWQHPRLGLVAPDQFIPVAEDSGLIGELTAWVLEQACRQLILWDRAGFRIPRLAVNLPMREIERTDLVNRVRRTLERTGLTPDRLELEVTESMIMRRLDLAVTTLDALRALGVILALDDFGTGHSSLAHLKRLPLNRLKMDRSFVERLGKDRDDEAIARAVIALGRSLGLGVIAEGIETRTQHDFLRDEFCDEGQGYLYGRPLAAAAFLESWSVMEGGMHLSADRTAEAPEPEPGS</sequence>
<dbReference type="InterPro" id="IPR029787">
    <property type="entry name" value="Nucleotide_cyclase"/>
</dbReference>
<dbReference type="NCBIfam" id="TIGR00254">
    <property type="entry name" value="GGDEF"/>
    <property type="match status" value="1"/>
</dbReference>
<dbReference type="RefSeq" id="WP_093031641.1">
    <property type="nucleotide sequence ID" value="NZ_FNNZ01000009.1"/>
</dbReference>
<dbReference type="OrthoDB" id="8553030at2"/>
<dbReference type="PROSITE" id="PS50887">
    <property type="entry name" value="GGDEF"/>
    <property type="match status" value="1"/>
</dbReference>
<dbReference type="FunFam" id="3.30.70.270:FF:000001">
    <property type="entry name" value="Diguanylate cyclase domain protein"/>
    <property type="match status" value="1"/>
</dbReference>
<protein>
    <recommendedName>
        <fullName evidence="2">cyclic-guanylate-specific phosphodiesterase</fullName>
        <ecNumber evidence="2">3.1.4.52</ecNumber>
    </recommendedName>
</protein>
<feature type="coiled-coil region" evidence="5">
    <location>
        <begin position="51"/>
        <end position="92"/>
    </location>
</feature>
<comment type="cofactor">
    <cofactor evidence="1">
        <name>Mg(2+)</name>
        <dbReference type="ChEBI" id="CHEBI:18420"/>
    </cofactor>
</comment>
<dbReference type="PANTHER" id="PTHR44757">
    <property type="entry name" value="DIGUANYLATE CYCLASE DGCP"/>
    <property type="match status" value="1"/>
</dbReference>
<feature type="domain" description="PAC" evidence="7">
    <location>
        <begin position="296"/>
        <end position="347"/>
    </location>
</feature>
<name>A0A1H2WRL3_THIRO</name>